<protein>
    <submittedName>
        <fullName evidence="3">ComEC family competence protein</fullName>
    </submittedName>
</protein>
<dbReference type="InterPro" id="IPR001279">
    <property type="entry name" value="Metallo-B-lactamas"/>
</dbReference>
<name>A0A378NUZ2_9FIRM</name>
<gene>
    <name evidence="3" type="ORF">NCTC10571_01817</name>
</gene>
<dbReference type="SUPFAM" id="SSF56281">
    <property type="entry name" value="Metallo-hydrolase/oxidoreductase"/>
    <property type="match status" value="1"/>
</dbReference>
<proteinExistence type="predicted"/>
<dbReference type="Pfam" id="PF00753">
    <property type="entry name" value="Lactamase_B"/>
    <property type="match status" value="1"/>
</dbReference>
<dbReference type="InterPro" id="IPR052159">
    <property type="entry name" value="Competence_DNA_uptake"/>
</dbReference>
<accession>A0A378NUZ2</accession>
<keyword evidence="1" id="KW-0732">Signal</keyword>
<feature type="chain" id="PRO_5038556459" evidence="1">
    <location>
        <begin position="19"/>
        <end position="288"/>
    </location>
</feature>
<reference evidence="3 4" key="1">
    <citation type="submission" date="2018-06" db="EMBL/GenBank/DDBJ databases">
        <authorList>
            <consortium name="Pathogen Informatics"/>
            <person name="Doyle S."/>
        </authorList>
    </citation>
    <scope>NUCLEOTIDE SEQUENCE [LARGE SCALE GENOMIC DNA]</scope>
    <source>
        <strain evidence="3 4">NCTC10571</strain>
    </source>
</reference>
<dbReference type="InterPro" id="IPR036866">
    <property type="entry name" value="RibonucZ/Hydroxyglut_hydro"/>
</dbReference>
<dbReference type="AlphaFoldDB" id="A0A378NUZ2"/>
<dbReference type="SMART" id="SM00849">
    <property type="entry name" value="Lactamase_B"/>
    <property type="match status" value="1"/>
</dbReference>
<feature type="signal peptide" evidence="1">
    <location>
        <begin position="1"/>
        <end position="18"/>
    </location>
</feature>
<dbReference type="EMBL" id="UGPP01000001">
    <property type="protein sequence ID" value="STY71655.1"/>
    <property type="molecule type" value="Genomic_DNA"/>
</dbReference>
<evidence type="ECO:0000313" key="4">
    <source>
        <dbReference type="Proteomes" id="UP000255234"/>
    </source>
</evidence>
<dbReference type="InterPro" id="IPR035681">
    <property type="entry name" value="ComA-like_MBL"/>
</dbReference>
<dbReference type="CDD" id="cd07731">
    <property type="entry name" value="ComA-like_MBL-fold"/>
    <property type="match status" value="1"/>
</dbReference>
<dbReference type="Proteomes" id="UP000255234">
    <property type="component" value="Unassembled WGS sequence"/>
</dbReference>
<evidence type="ECO:0000313" key="3">
    <source>
        <dbReference type="EMBL" id="STY71655.1"/>
    </source>
</evidence>
<dbReference type="RefSeq" id="WP_115151923.1">
    <property type="nucleotide sequence ID" value="NZ_UGPP01000001.1"/>
</dbReference>
<dbReference type="PANTHER" id="PTHR30619:SF1">
    <property type="entry name" value="RECOMBINATION PROTEIN 2"/>
    <property type="match status" value="1"/>
</dbReference>
<evidence type="ECO:0000256" key="1">
    <source>
        <dbReference type="SAM" id="SignalP"/>
    </source>
</evidence>
<dbReference type="PANTHER" id="PTHR30619">
    <property type="entry name" value="DNA INTERNALIZATION/COMPETENCE PROTEIN COMEC/REC2"/>
    <property type="match status" value="1"/>
</dbReference>
<evidence type="ECO:0000259" key="2">
    <source>
        <dbReference type="SMART" id="SM00849"/>
    </source>
</evidence>
<feature type="domain" description="Metallo-beta-lactamase" evidence="2">
    <location>
        <begin position="43"/>
        <end position="239"/>
    </location>
</feature>
<organism evidence="3 4">
    <name type="scientific">Megamonas hypermegale</name>
    <dbReference type="NCBI Taxonomy" id="158847"/>
    <lineage>
        <taxon>Bacteria</taxon>
        <taxon>Bacillati</taxon>
        <taxon>Bacillota</taxon>
        <taxon>Negativicutes</taxon>
        <taxon>Selenomonadales</taxon>
        <taxon>Selenomonadaceae</taxon>
        <taxon>Megamonas</taxon>
    </lineage>
</organism>
<sequence length="288" mass="32187">MKKIVALLMILCSLFLWGCGKDNATQSANKDEALKIEMLDIGQGDATLIQTKEQTIMIDTGDIDERDNLVKLLKERNITTIDKLIITHPHADHLGGAYAVFKNFEVKEVYDNGDPTTTQTYKTYLKNIKEKKIKYQQLSANDELDFGSGVKFKVFSPTKQMLKSGDDLNNNSLVGQLKYNDFTMMFTGDAEKEAEENMVKTYGSELASLVLKSPHHGSRTSSSEAFLKQVGAKTVLISLGAGNEYGHPHKQTMERYKKLGMKVYETDKNGSITITSDGSKDYKITTEK</sequence>
<dbReference type="Gene3D" id="3.60.15.10">
    <property type="entry name" value="Ribonuclease Z/Hydroxyacylglutathione hydrolase-like"/>
    <property type="match status" value="1"/>
</dbReference>